<comment type="caution">
    <text evidence="3">The sequence shown here is derived from an EMBL/GenBank/DDBJ whole genome shotgun (WGS) entry which is preliminary data.</text>
</comment>
<dbReference type="EMBL" id="JAWNGC010000015">
    <property type="protein sequence ID" value="MDY5155615.1"/>
    <property type="molecule type" value="Genomic_DNA"/>
</dbReference>
<dbReference type="Pfam" id="PF03993">
    <property type="entry name" value="DUF349"/>
    <property type="match status" value="3"/>
</dbReference>
<evidence type="ECO:0000313" key="3">
    <source>
        <dbReference type="EMBL" id="MDY5155615.1"/>
    </source>
</evidence>
<gene>
    <name evidence="3" type="ORF">R6G80_07775</name>
</gene>
<evidence type="ECO:0000256" key="2">
    <source>
        <dbReference type="SAM" id="MobiDB-lite"/>
    </source>
</evidence>
<sequence>MSESTPAPVQEPVNASVAESVQPTPTPVEPVAPPQAPVTEDTSVLATPEGKAAAEFGRVDDEGKVWLRTAEGEREVGQYAASGGKEAALALYVRRYLDVVTQVKLLESRLEKISPEESRKALKAISKDMEEPAAVGDLDALRTRIDHVAKKLEEHAAVVAERRAQAKAEALAYRTQLVERAEEIANTDPSRVHWRNSREEFAQLFEAWKQAQRGRARIDRPTEEALWQRFSRARTSHDKARRQHFAQLDARRAEVSAAKEKLITRAQELSTSTEWTETANKYHALLEEWKKAGRANRRDDDALWKRFMEARQPFYDARSAHFSEVDAEKSENLKAKLALVKEAEKVLPVKDIDVARETLREIGERWDAIGAVPRDAYAKTEGRMREIENKVRVAQNDQWNRTDPEKQQRSSGMAAQLEALIAQLDEEIAQAEATGNTKELENLQEARKARVAWLEQVNKDL</sequence>
<feature type="compositionally biased region" description="Pro residues" evidence="2">
    <location>
        <begin position="24"/>
        <end position="36"/>
    </location>
</feature>
<organism evidence="3 4">
    <name type="scientific">Actinotignum urinale</name>
    <dbReference type="NCBI Taxonomy" id="190146"/>
    <lineage>
        <taxon>Bacteria</taxon>
        <taxon>Bacillati</taxon>
        <taxon>Actinomycetota</taxon>
        <taxon>Actinomycetes</taxon>
        <taxon>Actinomycetales</taxon>
        <taxon>Actinomycetaceae</taxon>
        <taxon>Actinotignum</taxon>
    </lineage>
</organism>
<feature type="region of interest" description="Disordered" evidence="2">
    <location>
        <begin position="1"/>
        <end position="54"/>
    </location>
</feature>
<dbReference type="AlphaFoldDB" id="A0AAW9HNX0"/>
<evidence type="ECO:0000313" key="4">
    <source>
        <dbReference type="Proteomes" id="UP001281731"/>
    </source>
</evidence>
<keyword evidence="1" id="KW-0175">Coiled coil</keyword>
<dbReference type="Proteomes" id="UP001281731">
    <property type="component" value="Unassembled WGS sequence"/>
</dbReference>
<reference evidence="3" key="1">
    <citation type="submission" date="2023-10" db="EMBL/GenBank/DDBJ databases">
        <title>Whole Genome based description of the genera Actinobaculum and Actinotignum reveals a complex phylogenetic relationship within the species included in the genus Actinotignum.</title>
        <authorList>
            <person name="Jensen C.S."/>
            <person name="Dargis R."/>
            <person name="Kemp M."/>
            <person name="Christensen J.J."/>
        </authorList>
    </citation>
    <scope>NUCLEOTIDE SEQUENCE</scope>
    <source>
        <strain evidence="3">SLA_B511</strain>
    </source>
</reference>
<dbReference type="InterPro" id="IPR007139">
    <property type="entry name" value="DUF349"/>
</dbReference>
<dbReference type="RefSeq" id="WP_320756740.1">
    <property type="nucleotide sequence ID" value="NZ_JAWNGB010000014.1"/>
</dbReference>
<name>A0AAW9HNX0_9ACTO</name>
<feature type="coiled-coil region" evidence="1">
    <location>
        <begin position="377"/>
        <end position="441"/>
    </location>
</feature>
<proteinExistence type="predicted"/>
<evidence type="ECO:0000256" key="1">
    <source>
        <dbReference type="SAM" id="Coils"/>
    </source>
</evidence>
<accession>A0AAW9HNX0</accession>
<protein>
    <submittedName>
        <fullName evidence="3">DUF349 domain-containing protein</fullName>
    </submittedName>
</protein>